<evidence type="ECO:0000313" key="8">
    <source>
        <dbReference type="Proteomes" id="UP000044602"/>
    </source>
</evidence>
<dbReference type="EMBL" id="JAEMWZ010000374">
    <property type="protein sequence ID" value="KAG7121424.1"/>
    <property type="molecule type" value="Genomic_DNA"/>
</dbReference>
<proteinExistence type="inferred from homology"/>
<dbReference type="GO" id="GO:0005736">
    <property type="term" value="C:RNA polymerase I complex"/>
    <property type="evidence" value="ECO:0007669"/>
    <property type="project" value="TreeGrafter"/>
</dbReference>
<keyword evidence="6" id="KW-0240">DNA-directed RNA polymerase</keyword>
<evidence type="ECO:0000313" key="7">
    <source>
        <dbReference type="EMBL" id="KAG7134047.1"/>
    </source>
</evidence>
<dbReference type="EMBL" id="JAEMWZ010000147">
    <property type="protein sequence ID" value="KAG7134047.1"/>
    <property type="molecule type" value="Genomic_DNA"/>
</dbReference>
<dbReference type="InterPro" id="IPR012340">
    <property type="entry name" value="NA-bd_OB-fold"/>
</dbReference>
<sequence length="152" mass="16724">MTTTGGDVTLFEESFTITNFDQSKYDRVARISATSADNQTVMTLDINIELFPCAVSDNLHVVLATSLAHDGSKDEEKGWRDVAKGSGGGAEATLADMFDYVCHGKIYKFEDADDGQIIKAYVSFGGMLMSLEGPYKKLTPLRVDYTYLLIKK</sequence>
<dbReference type="PIRSF" id="PIRSF000779">
    <property type="entry name" value="RNA_pol_Rpb8"/>
    <property type="match status" value="1"/>
</dbReference>
<dbReference type="GO" id="GO:0006351">
    <property type="term" value="P:DNA-templated transcription"/>
    <property type="evidence" value="ECO:0007669"/>
    <property type="project" value="UniProtKB-UniRule"/>
</dbReference>
<keyword evidence="6" id="KW-0804">Transcription</keyword>
<reference evidence="6" key="2">
    <citation type="journal article" date="2021" name="Mol. Plant Pathol.">
        <title>A 20-kb lineage-specific genomic region tames virulence in pathogenic amphidiploid Verticillium longisporum.</title>
        <authorList>
            <person name="Harting R."/>
            <person name="Starke J."/>
            <person name="Kusch H."/>
            <person name="Poggeler S."/>
            <person name="Maurus I."/>
            <person name="Schluter R."/>
            <person name="Landesfeind M."/>
            <person name="Bulla I."/>
            <person name="Nowrousian M."/>
            <person name="de Jonge R."/>
            <person name="Stahlhut G."/>
            <person name="Hoff K.J."/>
            <person name="Asshauer K.P."/>
            <person name="Thurmer A."/>
            <person name="Stanke M."/>
            <person name="Daniel R."/>
            <person name="Morgenstern B."/>
            <person name="Thomma B.P.H.J."/>
            <person name="Kronstad J.W."/>
            <person name="Braus-Stromeyer S.A."/>
            <person name="Braus G.H."/>
        </authorList>
    </citation>
    <scope>NUCLEOTIDE SEQUENCE</scope>
    <source>
        <strain evidence="6">Vl32</strain>
    </source>
</reference>
<dbReference type="SMART" id="SM00658">
    <property type="entry name" value="RPOL8c"/>
    <property type="match status" value="1"/>
</dbReference>
<dbReference type="STRING" id="100787.A0A0G4M1W6"/>
<dbReference type="AlphaFoldDB" id="A0A0G4M1W6"/>
<dbReference type="PANTHER" id="PTHR10917">
    <property type="entry name" value="DNA-DIRECTED RNA POLYMERASES I, II, AND III SUBUNIT RPABC3"/>
    <property type="match status" value="1"/>
</dbReference>
<comment type="similarity">
    <text evidence="2 4">Belongs to the eukaryotic RPB8 RNA polymerase subunit family.</text>
</comment>
<dbReference type="GO" id="GO:0005665">
    <property type="term" value="C:RNA polymerase II, core complex"/>
    <property type="evidence" value="ECO:0007669"/>
    <property type="project" value="UniProtKB-UniRule"/>
</dbReference>
<dbReference type="SUPFAM" id="SSF50249">
    <property type="entry name" value="Nucleic acid-binding proteins"/>
    <property type="match status" value="1"/>
</dbReference>
<evidence type="ECO:0000256" key="3">
    <source>
        <dbReference type="ARBA" id="ARBA00023242"/>
    </source>
</evidence>
<evidence type="ECO:0000256" key="2">
    <source>
        <dbReference type="ARBA" id="ARBA00008912"/>
    </source>
</evidence>
<dbReference type="Proteomes" id="UP000044602">
    <property type="component" value="Unassembled WGS sequence"/>
</dbReference>
<gene>
    <name evidence="5" type="ORF">BN1708_004483</name>
    <name evidence="7" type="ORF">HYQ45_007862</name>
    <name evidence="6" type="ORF">HYQ45_014606</name>
</gene>
<reference evidence="5 8" key="1">
    <citation type="submission" date="2015-05" db="EMBL/GenBank/DDBJ databases">
        <authorList>
            <person name="Wang D.B."/>
            <person name="Wang M."/>
        </authorList>
    </citation>
    <scope>NUCLEOTIDE SEQUENCE [LARGE SCALE GENOMIC DNA]</scope>
    <source>
        <strain evidence="5">VL1</strain>
    </source>
</reference>
<dbReference type="GO" id="GO:0003899">
    <property type="term" value="F:DNA-directed RNA polymerase activity"/>
    <property type="evidence" value="ECO:0007669"/>
    <property type="project" value="UniProtKB-UniRule"/>
</dbReference>
<organism evidence="5 8">
    <name type="scientific">Verticillium longisporum</name>
    <name type="common">Verticillium dahliae var. longisporum</name>
    <dbReference type="NCBI Taxonomy" id="100787"/>
    <lineage>
        <taxon>Eukaryota</taxon>
        <taxon>Fungi</taxon>
        <taxon>Dikarya</taxon>
        <taxon>Ascomycota</taxon>
        <taxon>Pezizomycotina</taxon>
        <taxon>Sordariomycetes</taxon>
        <taxon>Hypocreomycetidae</taxon>
        <taxon>Glomerellales</taxon>
        <taxon>Plectosphaerellaceae</taxon>
        <taxon>Verticillium</taxon>
    </lineage>
</organism>
<evidence type="ECO:0000313" key="5">
    <source>
        <dbReference type="EMBL" id="CRK27820.1"/>
    </source>
</evidence>
<dbReference type="GO" id="GO:0005666">
    <property type="term" value="C:RNA polymerase III complex"/>
    <property type="evidence" value="ECO:0007669"/>
    <property type="project" value="TreeGrafter"/>
</dbReference>
<keyword evidence="8" id="KW-1185">Reference proteome</keyword>
<dbReference type="Gene3D" id="2.40.50.140">
    <property type="entry name" value="Nucleic acid-binding proteins"/>
    <property type="match status" value="1"/>
</dbReference>
<keyword evidence="3 4" id="KW-0539">Nucleus</keyword>
<comment type="subcellular location">
    <subcellularLocation>
        <location evidence="1">Nucleus</location>
    </subcellularLocation>
</comment>
<comment type="function">
    <text evidence="4">DNA-dependent RNA polymerase catalyzes the transcription of DNA into RNA using the four ribonucleoside triphosphates as substrates. Common component of RNA polymerases I, II and III which synthesize ribosomal RNA precursors, mRNA precursors and many functional non-coding RNAs, and small RNAs, such as 5S rRNA and tRNAs, respectively.</text>
</comment>
<accession>A0A0G4M1W6</accession>
<dbReference type="Proteomes" id="UP000689129">
    <property type="component" value="Unassembled WGS sequence"/>
</dbReference>
<evidence type="ECO:0000313" key="6">
    <source>
        <dbReference type="EMBL" id="KAG7121424.1"/>
    </source>
</evidence>
<evidence type="ECO:0000256" key="1">
    <source>
        <dbReference type="ARBA" id="ARBA00004123"/>
    </source>
</evidence>
<dbReference type="OrthoDB" id="20018at2759"/>
<dbReference type="EMBL" id="CVQH01020529">
    <property type="protein sequence ID" value="CRK27820.1"/>
    <property type="molecule type" value="Genomic_DNA"/>
</dbReference>
<protein>
    <recommendedName>
        <fullName evidence="4">DNA-directed RNA polymerases I, II, and III subunit RPABC3</fullName>
    </recommendedName>
</protein>
<dbReference type="SMR" id="A0A0G4M1W6"/>
<name>A0A0G4M1W6_VERLO</name>
<evidence type="ECO:0000256" key="4">
    <source>
        <dbReference type="PIRNR" id="PIRNR000779"/>
    </source>
</evidence>
<dbReference type="InterPro" id="IPR005570">
    <property type="entry name" value="RPABC3"/>
</dbReference>
<dbReference type="FunFam" id="2.40.50.140:FF:000191">
    <property type="entry name" value="DNA-directed RNA polymerases I, II, and III subunit RPABC3"/>
    <property type="match status" value="1"/>
</dbReference>
<dbReference type="PANTHER" id="PTHR10917:SF0">
    <property type="entry name" value="DNA-DIRECTED RNA POLYMERASES I, II, AND III SUBUNIT RPABC3"/>
    <property type="match status" value="1"/>
</dbReference>
<dbReference type="Pfam" id="PF03870">
    <property type="entry name" value="RNA_pol_Rpb8"/>
    <property type="match status" value="1"/>
</dbReference>